<dbReference type="PANTHER" id="PTHR45966:SF36">
    <property type="entry name" value="INACTIVE GDSL ESTERASE_LIPASE-LIKE PROTEIN 25"/>
    <property type="match status" value="1"/>
</dbReference>
<dbReference type="PANTHER" id="PTHR45966">
    <property type="entry name" value="GDSL-LIKE LIPASE/ACYLHYDROLASE"/>
    <property type="match status" value="1"/>
</dbReference>
<evidence type="ECO:0000256" key="2">
    <source>
        <dbReference type="SAM" id="SignalP"/>
    </source>
</evidence>
<keyword evidence="1 2" id="KW-0732">Signal</keyword>
<feature type="signal peptide" evidence="2">
    <location>
        <begin position="1"/>
        <end position="28"/>
    </location>
</feature>
<keyword evidence="4" id="KW-1185">Reference proteome</keyword>
<accession>A0ABD1AZH6</accession>
<dbReference type="InterPro" id="IPR036514">
    <property type="entry name" value="SGNH_hydro_sf"/>
</dbReference>
<comment type="caution">
    <text evidence="3">The sequence shown here is derived from an EMBL/GenBank/DDBJ whole genome shotgun (WGS) entry which is preliminary data.</text>
</comment>
<name>A0ABD1AZH6_CARAN</name>
<dbReference type="Proteomes" id="UP001558713">
    <property type="component" value="Unassembled WGS sequence"/>
</dbReference>
<evidence type="ECO:0000256" key="1">
    <source>
        <dbReference type="ARBA" id="ARBA00022729"/>
    </source>
</evidence>
<gene>
    <name evidence="3" type="ORF">V5N11_028302</name>
</gene>
<dbReference type="EMBL" id="JBANAX010000377">
    <property type="protein sequence ID" value="KAL1212098.1"/>
    <property type="molecule type" value="Genomic_DNA"/>
</dbReference>
<organism evidence="3 4">
    <name type="scientific">Cardamine amara subsp. amara</name>
    <dbReference type="NCBI Taxonomy" id="228776"/>
    <lineage>
        <taxon>Eukaryota</taxon>
        <taxon>Viridiplantae</taxon>
        <taxon>Streptophyta</taxon>
        <taxon>Embryophyta</taxon>
        <taxon>Tracheophyta</taxon>
        <taxon>Spermatophyta</taxon>
        <taxon>Magnoliopsida</taxon>
        <taxon>eudicotyledons</taxon>
        <taxon>Gunneridae</taxon>
        <taxon>Pentapetalae</taxon>
        <taxon>rosids</taxon>
        <taxon>malvids</taxon>
        <taxon>Brassicales</taxon>
        <taxon>Brassicaceae</taxon>
        <taxon>Cardamineae</taxon>
        <taxon>Cardamine</taxon>
    </lineage>
</organism>
<dbReference type="AlphaFoldDB" id="A0ABD1AZH6"/>
<dbReference type="InterPro" id="IPR044552">
    <property type="entry name" value="GLIP1-5/GLL25"/>
</dbReference>
<dbReference type="Gene3D" id="3.40.50.1110">
    <property type="entry name" value="SGNH hydrolase"/>
    <property type="match status" value="1"/>
</dbReference>
<evidence type="ECO:0000313" key="3">
    <source>
        <dbReference type="EMBL" id="KAL1212098.1"/>
    </source>
</evidence>
<proteinExistence type="predicted"/>
<protein>
    <submittedName>
        <fullName evidence="3">GDSL esterase/lipase ESM1</fullName>
    </submittedName>
</protein>
<evidence type="ECO:0000313" key="4">
    <source>
        <dbReference type="Proteomes" id="UP001558713"/>
    </source>
</evidence>
<feature type="chain" id="PRO_5044868641" evidence="2">
    <location>
        <begin position="29"/>
        <end position="122"/>
    </location>
</feature>
<sequence length="122" mass="13040">MAGKCNLVSVLRVLLVLIIFHNPITVYAGEGVPNVALFTFGDSYYDAGNKVFLTTKKPQQTFWPYGKSRDDPRAEFMSIPNGVPPALKPGVNVSRGVSFAVAGASILGSPVESVSLLSLKIN</sequence>
<reference evidence="3 4" key="1">
    <citation type="submission" date="2024-04" db="EMBL/GenBank/DDBJ databases">
        <title>Genome assembly C_amara_ONT_v2.</title>
        <authorList>
            <person name="Yant L."/>
            <person name="Moore C."/>
            <person name="Slenker M."/>
        </authorList>
    </citation>
    <scope>NUCLEOTIDE SEQUENCE [LARGE SCALE GENOMIC DNA]</scope>
    <source>
        <tissue evidence="3">Leaf</tissue>
    </source>
</reference>